<dbReference type="GO" id="GO:0032259">
    <property type="term" value="P:methylation"/>
    <property type="evidence" value="ECO:0000318"/>
    <property type="project" value="GO_Central"/>
</dbReference>
<dbReference type="AlphaFoldDB" id="A0A061E9R4"/>
<dbReference type="PANTHER" id="PTHR31009">
    <property type="entry name" value="S-ADENOSYL-L-METHIONINE:CARBOXYL METHYLTRANSFERASE FAMILY PROTEIN"/>
    <property type="match status" value="1"/>
</dbReference>
<reference evidence="5 6" key="1">
    <citation type="journal article" date="2013" name="Genome Biol.">
        <title>The genome sequence of the most widely cultivated cacao type and its use to identify candidate genes regulating pod color.</title>
        <authorList>
            <person name="Motamayor J.C."/>
            <person name="Mockaitis K."/>
            <person name="Schmutz J."/>
            <person name="Haiminen N."/>
            <person name="Iii D.L."/>
            <person name="Cornejo O."/>
            <person name="Findley S.D."/>
            <person name="Zheng P."/>
            <person name="Utro F."/>
            <person name="Royaert S."/>
            <person name="Saski C."/>
            <person name="Jenkins J."/>
            <person name="Podicheti R."/>
            <person name="Zhao M."/>
            <person name="Scheffler B.E."/>
            <person name="Stack J.C."/>
            <person name="Feltus F.A."/>
            <person name="Mustiga G.M."/>
            <person name="Amores F."/>
            <person name="Phillips W."/>
            <person name="Marelli J.P."/>
            <person name="May G.D."/>
            <person name="Shapiro H."/>
            <person name="Ma J."/>
            <person name="Bustamante C.D."/>
            <person name="Schnell R.J."/>
            <person name="Main D."/>
            <person name="Gilbert D."/>
            <person name="Parida L."/>
            <person name="Kuhn D.N."/>
        </authorList>
    </citation>
    <scope>NUCLEOTIDE SEQUENCE [LARGE SCALE GENOMIC DNA]</scope>
    <source>
        <strain evidence="6">cv. Matina 1-6</strain>
    </source>
</reference>
<dbReference type="SUPFAM" id="SSF53335">
    <property type="entry name" value="S-adenosyl-L-methionine-dependent methyltransferases"/>
    <property type="match status" value="1"/>
</dbReference>
<gene>
    <name evidence="5" type="ORF">TCM_011291</name>
</gene>
<dbReference type="InterPro" id="IPR029063">
    <property type="entry name" value="SAM-dependent_MTases_sf"/>
</dbReference>
<dbReference type="InterPro" id="IPR042086">
    <property type="entry name" value="MeTrfase_capping"/>
</dbReference>
<dbReference type="EMBL" id="CM001880">
    <property type="protein sequence ID" value="EOY01383.1"/>
    <property type="molecule type" value="Genomic_DNA"/>
</dbReference>
<evidence type="ECO:0000256" key="3">
    <source>
        <dbReference type="ARBA" id="ARBA00022723"/>
    </source>
</evidence>
<keyword evidence="4" id="KW-0460">Magnesium</keyword>
<proteinExistence type="predicted"/>
<evidence type="ECO:0000256" key="4">
    <source>
        <dbReference type="ARBA" id="ARBA00022842"/>
    </source>
</evidence>
<accession>A0A061E9R4</accession>
<protein>
    <submittedName>
        <fullName evidence="5">S-adenosyl-L-methionine-dependent methyltransferases superfamily protein, putative</fullName>
    </submittedName>
</protein>
<keyword evidence="3" id="KW-0479">Metal-binding</keyword>
<name>A0A061E9R4_THECC</name>
<dbReference type="FunCoup" id="A0A061E9R4">
    <property type="interactions" value="73"/>
</dbReference>
<dbReference type="eggNOG" id="ENOG502QUIN">
    <property type="taxonomic scope" value="Eukaryota"/>
</dbReference>
<dbReference type="OMA" id="TTWLKRP"/>
<sequence>MSNNTGKVLESYPMNGGDGAYSYTKNSYLQRAATSITDAKIHEAITEKLDIGKLSSTSNTLRIADLGCSVGPNTFIAMQNVLEAMQHKYRTQDPSSKFPAFQVLYNDHASNDFNTLFASLPSERQYFAAGVPGSFYNRLFPKSSLHFVHSSYALQWLAKVPEEVLDKNSPAWNKGRIHYTNAAEDVGNAYAAQFAKDMGIFLDARAKELVAGGMMVLILPSIPDGIPNSRVPAGVMFDLLGSSLMDMAKEEIISESLVDSFNLPVYAASLKEMKDIIERNGCFSIEKIETTNPLSKIDIQLGTRPCTMHLRAGMEGIISKHFGNKIIDELFDRLDRKAEEYSYLLNASYTAGTQLFIVLTRK</sequence>
<keyword evidence="1 5" id="KW-0489">Methyltransferase</keyword>
<dbReference type="GO" id="GO:0008757">
    <property type="term" value="F:S-adenosylmethionine-dependent methyltransferase activity"/>
    <property type="evidence" value="ECO:0000318"/>
    <property type="project" value="GO_Central"/>
</dbReference>
<dbReference type="Gene3D" id="3.40.50.150">
    <property type="entry name" value="Vaccinia Virus protein VP39"/>
    <property type="match status" value="1"/>
</dbReference>
<keyword evidence="6" id="KW-1185">Reference proteome</keyword>
<dbReference type="GO" id="GO:0046872">
    <property type="term" value="F:metal ion binding"/>
    <property type="evidence" value="ECO:0007669"/>
    <property type="project" value="UniProtKB-KW"/>
</dbReference>
<dbReference type="InterPro" id="IPR005299">
    <property type="entry name" value="MeTrfase_7"/>
</dbReference>
<dbReference type="Proteomes" id="UP000026915">
    <property type="component" value="Chromosome 2"/>
</dbReference>
<evidence type="ECO:0000256" key="1">
    <source>
        <dbReference type="ARBA" id="ARBA00022603"/>
    </source>
</evidence>
<dbReference type="Pfam" id="PF03492">
    <property type="entry name" value="Methyltransf_7"/>
    <property type="match status" value="1"/>
</dbReference>
<evidence type="ECO:0000313" key="5">
    <source>
        <dbReference type="EMBL" id="EOY01383.1"/>
    </source>
</evidence>
<keyword evidence="2" id="KW-0808">Transferase</keyword>
<dbReference type="Gene3D" id="1.10.1200.270">
    <property type="entry name" value="Methyltransferase, alpha-helical capping domain"/>
    <property type="match status" value="1"/>
</dbReference>
<dbReference type="Gramene" id="EOY01383">
    <property type="protein sequence ID" value="EOY01383"/>
    <property type="gene ID" value="TCM_011291"/>
</dbReference>
<evidence type="ECO:0000256" key="2">
    <source>
        <dbReference type="ARBA" id="ARBA00022679"/>
    </source>
</evidence>
<dbReference type="HOGENOM" id="CLU_019628_1_1_1"/>
<organism evidence="5 6">
    <name type="scientific">Theobroma cacao</name>
    <name type="common">Cacao</name>
    <name type="synonym">Cocoa</name>
    <dbReference type="NCBI Taxonomy" id="3641"/>
    <lineage>
        <taxon>Eukaryota</taxon>
        <taxon>Viridiplantae</taxon>
        <taxon>Streptophyta</taxon>
        <taxon>Embryophyta</taxon>
        <taxon>Tracheophyta</taxon>
        <taxon>Spermatophyta</taxon>
        <taxon>Magnoliopsida</taxon>
        <taxon>eudicotyledons</taxon>
        <taxon>Gunneridae</taxon>
        <taxon>Pentapetalae</taxon>
        <taxon>rosids</taxon>
        <taxon>malvids</taxon>
        <taxon>Malvales</taxon>
        <taxon>Malvaceae</taxon>
        <taxon>Byttnerioideae</taxon>
        <taxon>Theobroma</taxon>
    </lineage>
</organism>
<dbReference type="InParanoid" id="A0A061E9R4"/>
<evidence type="ECO:0000313" key="6">
    <source>
        <dbReference type="Proteomes" id="UP000026915"/>
    </source>
</evidence>